<dbReference type="PANTHER" id="PTHR23293:SF9">
    <property type="entry name" value="FAD SYNTHASE"/>
    <property type="match status" value="1"/>
</dbReference>
<evidence type="ECO:0000256" key="11">
    <source>
        <dbReference type="ARBA" id="ARBA00031871"/>
    </source>
</evidence>
<dbReference type="PANTHER" id="PTHR23293">
    <property type="entry name" value="FAD SYNTHETASE-RELATED FMN ADENYLYLTRANSFERASE"/>
    <property type="match status" value="1"/>
</dbReference>
<keyword evidence="6" id="KW-0548">Nucleotidyltransferase</keyword>
<feature type="domain" description="Myb/SANT-like DNA-binding" evidence="15">
    <location>
        <begin position="262"/>
        <end position="351"/>
    </location>
</feature>
<evidence type="ECO:0000256" key="13">
    <source>
        <dbReference type="SAM" id="MobiDB-lite"/>
    </source>
</evidence>
<dbReference type="Pfam" id="PF01507">
    <property type="entry name" value="PAPS_reduct"/>
    <property type="match status" value="1"/>
</dbReference>
<feature type="domain" description="Phosphoadenosine phosphosulphate reductase" evidence="14">
    <location>
        <begin position="137"/>
        <end position="211"/>
    </location>
</feature>
<dbReference type="InterPro" id="IPR014729">
    <property type="entry name" value="Rossmann-like_a/b/a_fold"/>
</dbReference>
<evidence type="ECO:0000256" key="9">
    <source>
        <dbReference type="ARBA" id="ARBA00022840"/>
    </source>
</evidence>
<dbReference type="EC" id="2.7.7.2" evidence="2"/>
<gene>
    <name evidence="16" type="ORF">CSSPTR1EN2_LOCUS4954</name>
</gene>
<feature type="region of interest" description="Disordered" evidence="13">
    <location>
        <begin position="416"/>
        <end position="438"/>
    </location>
</feature>
<keyword evidence="7" id="KW-0547">Nucleotide-binding</keyword>
<evidence type="ECO:0000256" key="12">
    <source>
        <dbReference type="ARBA" id="ARBA00049494"/>
    </source>
</evidence>
<evidence type="ECO:0000259" key="15">
    <source>
        <dbReference type="Pfam" id="PF13837"/>
    </source>
</evidence>
<name>A0ABP0TLG8_9BRYO</name>
<keyword evidence="17" id="KW-1185">Reference proteome</keyword>
<evidence type="ECO:0000313" key="17">
    <source>
        <dbReference type="Proteomes" id="UP001497512"/>
    </source>
</evidence>
<evidence type="ECO:0000256" key="5">
    <source>
        <dbReference type="ARBA" id="ARBA00022679"/>
    </source>
</evidence>
<proteinExistence type="predicted"/>
<comment type="pathway">
    <text evidence="1">Cofactor biosynthesis; FAD biosynthesis; FAD from FMN: step 1/1.</text>
</comment>
<keyword evidence="4" id="KW-0288">FMN</keyword>
<dbReference type="Gene3D" id="1.10.10.60">
    <property type="entry name" value="Homeodomain-like"/>
    <property type="match status" value="1"/>
</dbReference>
<evidence type="ECO:0000256" key="6">
    <source>
        <dbReference type="ARBA" id="ARBA00022695"/>
    </source>
</evidence>
<keyword evidence="9" id="KW-0067">ATP-binding</keyword>
<protein>
    <recommendedName>
        <fullName evidence="2">FAD synthase</fullName>
        <ecNumber evidence="2">2.7.7.2</ecNumber>
    </recommendedName>
    <alternativeName>
        <fullName evidence="10">FAD pyrophosphorylase</fullName>
    </alternativeName>
    <alternativeName>
        <fullName evidence="11">FMN adenylyltransferase</fullName>
    </alternativeName>
</protein>
<dbReference type="EMBL" id="OZ019904">
    <property type="protein sequence ID" value="CAK9199473.1"/>
    <property type="molecule type" value="Genomic_DNA"/>
</dbReference>
<keyword evidence="8" id="KW-0274">FAD</keyword>
<keyword evidence="5" id="KW-0808">Transferase</keyword>
<evidence type="ECO:0000256" key="10">
    <source>
        <dbReference type="ARBA" id="ARBA00031145"/>
    </source>
</evidence>
<evidence type="ECO:0000313" key="16">
    <source>
        <dbReference type="EMBL" id="CAK9199473.1"/>
    </source>
</evidence>
<accession>A0ABP0TLG8</accession>
<dbReference type="SUPFAM" id="SSF52402">
    <property type="entry name" value="Adenine nucleotide alpha hydrolases-like"/>
    <property type="match status" value="1"/>
</dbReference>
<dbReference type="InterPro" id="IPR002500">
    <property type="entry name" value="PAPS_reduct_dom"/>
</dbReference>
<comment type="catalytic activity">
    <reaction evidence="12">
        <text>FMN + ATP + H(+) = FAD + diphosphate</text>
        <dbReference type="Rhea" id="RHEA:17237"/>
        <dbReference type="ChEBI" id="CHEBI:15378"/>
        <dbReference type="ChEBI" id="CHEBI:30616"/>
        <dbReference type="ChEBI" id="CHEBI:33019"/>
        <dbReference type="ChEBI" id="CHEBI:57692"/>
        <dbReference type="ChEBI" id="CHEBI:58210"/>
        <dbReference type="EC" id="2.7.7.2"/>
    </reaction>
</comment>
<evidence type="ECO:0000256" key="3">
    <source>
        <dbReference type="ARBA" id="ARBA00022630"/>
    </source>
</evidence>
<evidence type="ECO:0000256" key="1">
    <source>
        <dbReference type="ARBA" id="ARBA00004726"/>
    </source>
</evidence>
<dbReference type="InterPro" id="IPR044822">
    <property type="entry name" value="Myb_DNA-bind_4"/>
</dbReference>
<evidence type="ECO:0000256" key="7">
    <source>
        <dbReference type="ARBA" id="ARBA00022741"/>
    </source>
</evidence>
<evidence type="ECO:0000256" key="2">
    <source>
        <dbReference type="ARBA" id="ARBA00012393"/>
    </source>
</evidence>
<sequence length="520" mass="58920">MTTAAATFLRMNKTEVWKAVEETGDKRLQARVKNAYSVIERTLALYETDEIVFAFSGGKDSTVLLHLLRAGYAALASGGDADAALQYCIRTVYFKHPDSFPEIDTFTLETPSLYPLDMEVVRAEFTAGIDALHKKKPIRAIFLGTRMGDPNMVGVGEFSPSTFGWPPFMRVNPILDWTYRDVWAFILACKVPYCRLYDQGYTSIGKLHDTLPNPALLVSKDKYKPAYLMLDERLERAGRVKVVSLQGRERERFKDKVELDRVWCSAGVACLLDLYEDKWVQLGRGNLRTTHWMEIAEELTKQCPRQLQRTGPQCKNKIEKMKKNFRTERAEEEKPGAPHSKWLWYSRMERLLTGVIKQVGKGGCLGHIPAAHCSSSSLDKETLLQDAWRYPSPMPQPMQGCLQSPTRVSVHKVEDENGSYSTLPPTDMETWGNRPQEDNLVDNTSISKNKRSCKQASPSLAEAIQSLGEGLVKIECMRAEMELKSREIFLQSQIQLASLFAKSSEEKKRKTTKHANMSTN</sequence>
<dbReference type="Gene3D" id="3.40.50.620">
    <property type="entry name" value="HUPs"/>
    <property type="match status" value="1"/>
</dbReference>
<evidence type="ECO:0000256" key="8">
    <source>
        <dbReference type="ARBA" id="ARBA00022827"/>
    </source>
</evidence>
<reference evidence="16" key="1">
    <citation type="submission" date="2024-02" db="EMBL/GenBank/DDBJ databases">
        <authorList>
            <consortium name="ELIXIR-Norway"/>
            <consortium name="Elixir Norway"/>
        </authorList>
    </citation>
    <scope>NUCLEOTIDE SEQUENCE</scope>
</reference>
<keyword evidence="3" id="KW-0285">Flavoprotein</keyword>
<dbReference type="Proteomes" id="UP001497512">
    <property type="component" value="Chromosome 12"/>
</dbReference>
<dbReference type="CDD" id="cd23948">
    <property type="entry name" value="FAD_synthase"/>
    <property type="match status" value="1"/>
</dbReference>
<organism evidence="16 17">
    <name type="scientific">Sphagnum troendelagicum</name>
    <dbReference type="NCBI Taxonomy" id="128251"/>
    <lineage>
        <taxon>Eukaryota</taxon>
        <taxon>Viridiplantae</taxon>
        <taxon>Streptophyta</taxon>
        <taxon>Embryophyta</taxon>
        <taxon>Bryophyta</taxon>
        <taxon>Sphagnophytina</taxon>
        <taxon>Sphagnopsida</taxon>
        <taxon>Sphagnales</taxon>
        <taxon>Sphagnaceae</taxon>
        <taxon>Sphagnum</taxon>
    </lineage>
</organism>
<evidence type="ECO:0000259" key="14">
    <source>
        <dbReference type="Pfam" id="PF01507"/>
    </source>
</evidence>
<evidence type="ECO:0000256" key="4">
    <source>
        <dbReference type="ARBA" id="ARBA00022643"/>
    </source>
</evidence>
<dbReference type="Pfam" id="PF13837">
    <property type="entry name" value="Myb_DNA-bind_4"/>
    <property type="match status" value="1"/>
</dbReference>